<accession>A0ABN8Y0V2</accession>
<evidence type="ECO:0000313" key="2">
    <source>
        <dbReference type="EMBL" id="CAI9155038.1"/>
    </source>
</evidence>
<feature type="region of interest" description="Disordered" evidence="1">
    <location>
        <begin position="1"/>
        <end position="22"/>
    </location>
</feature>
<protein>
    <submittedName>
        <fullName evidence="2">Uncharacterized protein</fullName>
    </submittedName>
</protein>
<gene>
    <name evidence="2" type="ORF">MRATA1EN1_LOCUS4000</name>
</gene>
<name>A0ABN8Y0V2_RANTA</name>
<feature type="non-terminal residue" evidence="2">
    <location>
        <position position="54"/>
    </location>
</feature>
<evidence type="ECO:0000256" key="1">
    <source>
        <dbReference type="SAM" id="MobiDB-lite"/>
    </source>
</evidence>
<sequence length="54" mass="5358">PGGSRTTCPWGDEPPAGVFPGPVDTRPGIKLVSPALAGRFLTTGAPAVAVQSLS</sequence>
<dbReference type="EMBL" id="OX459948">
    <property type="protein sequence ID" value="CAI9155038.1"/>
    <property type="molecule type" value="Genomic_DNA"/>
</dbReference>
<proteinExistence type="predicted"/>
<dbReference type="Proteomes" id="UP001176941">
    <property type="component" value="Chromosome 12"/>
</dbReference>
<organism evidence="2 3">
    <name type="scientific">Rangifer tarandus platyrhynchus</name>
    <name type="common">Svalbard reindeer</name>
    <dbReference type="NCBI Taxonomy" id="3082113"/>
    <lineage>
        <taxon>Eukaryota</taxon>
        <taxon>Metazoa</taxon>
        <taxon>Chordata</taxon>
        <taxon>Craniata</taxon>
        <taxon>Vertebrata</taxon>
        <taxon>Euteleostomi</taxon>
        <taxon>Mammalia</taxon>
        <taxon>Eutheria</taxon>
        <taxon>Laurasiatheria</taxon>
        <taxon>Artiodactyla</taxon>
        <taxon>Ruminantia</taxon>
        <taxon>Pecora</taxon>
        <taxon>Cervidae</taxon>
        <taxon>Odocoileinae</taxon>
        <taxon>Rangifer</taxon>
    </lineage>
</organism>
<keyword evidence="3" id="KW-1185">Reference proteome</keyword>
<evidence type="ECO:0000313" key="3">
    <source>
        <dbReference type="Proteomes" id="UP001176941"/>
    </source>
</evidence>
<reference evidence="2" key="1">
    <citation type="submission" date="2023-04" db="EMBL/GenBank/DDBJ databases">
        <authorList>
            <consortium name="ELIXIR-Norway"/>
        </authorList>
    </citation>
    <scope>NUCLEOTIDE SEQUENCE [LARGE SCALE GENOMIC DNA]</scope>
</reference>
<feature type="non-terminal residue" evidence="2">
    <location>
        <position position="1"/>
    </location>
</feature>